<protein>
    <submittedName>
        <fullName evidence="1">Uncharacterized protein</fullName>
    </submittedName>
</protein>
<keyword evidence="2" id="KW-1185">Reference proteome</keyword>
<dbReference type="EMBL" id="JAUTXU010000044">
    <property type="protein sequence ID" value="KAK3716153.1"/>
    <property type="molecule type" value="Genomic_DNA"/>
</dbReference>
<evidence type="ECO:0000313" key="1">
    <source>
        <dbReference type="EMBL" id="KAK3716153.1"/>
    </source>
</evidence>
<sequence length="495" mass="53060">MATAGAAPQSSQSPAQLEALQDGPPYAPQYQALGGVPSVVPDVPVNVIFLCLFLAAGASHFIIFRTNMARHKKFAMNMMVTVFSLTRVLASCMRMAWACHPTNVHIGIAAAVFVYAGIVLLLLANLVFTERIVRAQHPNFGWTKPVSMGLPAIFAIAVATILCLVVAVLVSFYTLDPYSRHAARELQKYGSTMMTIIAFLPFVFVGLSTAARKLPNQSTKTMDKFGEGSMRAKVAIVLVSSAILTLGAGFRAGATFMRPVPVITTSNPPAPVPTPWYLTKASFYIFNFTLEIVVCVLWLAVRIDKRFHTPNGAKGPFSYGGGFVFAGEAGNEKKVTSVNPDGQQDLGRRRSSLSSKVSSLVAQRSSGDLQQLESRISWGGLSSDKVQDTLGERRQILRYSAFAENEVESPAATEVGVEGAKKELGWDPESGKWAVRSTSRPLSPMSGEGSMASRPVSTSPRPTLSFSRPLSNGSKPTPGVSGIKHSSSGAGLDRQ</sequence>
<name>A0ACC3NFN7_9PEZI</name>
<reference evidence="1" key="1">
    <citation type="submission" date="2023-07" db="EMBL/GenBank/DDBJ databases">
        <title>Black Yeasts Isolated from many extreme environments.</title>
        <authorList>
            <person name="Coleine C."/>
            <person name="Stajich J.E."/>
            <person name="Selbmann L."/>
        </authorList>
    </citation>
    <scope>NUCLEOTIDE SEQUENCE</scope>
    <source>
        <strain evidence="1">CCFEE 5714</strain>
    </source>
</reference>
<comment type="caution">
    <text evidence="1">The sequence shown here is derived from an EMBL/GenBank/DDBJ whole genome shotgun (WGS) entry which is preliminary data.</text>
</comment>
<proteinExistence type="predicted"/>
<accession>A0ACC3NFN7</accession>
<dbReference type="Proteomes" id="UP001281147">
    <property type="component" value="Unassembled WGS sequence"/>
</dbReference>
<organism evidence="1 2">
    <name type="scientific">Vermiconidia calcicola</name>
    <dbReference type="NCBI Taxonomy" id="1690605"/>
    <lineage>
        <taxon>Eukaryota</taxon>
        <taxon>Fungi</taxon>
        <taxon>Dikarya</taxon>
        <taxon>Ascomycota</taxon>
        <taxon>Pezizomycotina</taxon>
        <taxon>Dothideomycetes</taxon>
        <taxon>Dothideomycetidae</taxon>
        <taxon>Mycosphaerellales</taxon>
        <taxon>Extremaceae</taxon>
        <taxon>Vermiconidia</taxon>
    </lineage>
</organism>
<evidence type="ECO:0000313" key="2">
    <source>
        <dbReference type="Proteomes" id="UP001281147"/>
    </source>
</evidence>
<gene>
    <name evidence="1" type="ORF">LTR37_006598</name>
</gene>